<organism evidence="2 3">
    <name type="scientific">Streptomyces poonensis</name>
    <dbReference type="NCBI Taxonomy" id="68255"/>
    <lineage>
        <taxon>Bacteria</taxon>
        <taxon>Bacillati</taxon>
        <taxon>Actinomycetota</taxon>
        <taxon>Actinomycetes</taxon>
        <taxon>Kitasatosporales</taxon>
        <taxon>Streptomycetaceae</taxon>
        <taxon>Streptomyces</taxon>
    </lineage>
</organism>
<evidence type="ECO:0000256" key="1">
    <source>
        <dbReference type="SAM" id="MobiDB-lite"/>
    </source>
</evidence>
<feature type="compositionally biased region" description="Basic and acidic residues" evidence="1">
    <location>
        <begin position="12"/>
        <end position="26"/>
    </location>
</feature>
<name>A0A918Q6J0_9ACTN</name>
<evidence type="ECO:0000313" key="3">
    <source>
        <dbReference type="Proteomes" id="UP000622166"/>
    </source>
</evidence>
<sequence>MRLGKALATGVAEERIPVREGHREGIQEGTQELQSPPEHEQSEGAAAEEAPARR</sequence>
<accession>A0A918Q6J0</accession>
<gene>
    <name evidence="2" type="ORF">GCM10010365_62870</name>
</gene>
<protein>
    <submittedName>
        <fullName evidence="2">Uncharacterized protein</fullName>
    </submittedName>
</protein>
<proteinExistence type="predicted"/>
<reference evidence="2" key="1">
    <citation type="journal article" date="2014" name="Int. J. Syst. Evol. Microbiol.">
        <title>Complete genome sequence of Corynebacterium casei LMG S-19264T (=DSM 44701T), isolated from a smear-ripened cheese.</title>
        <authorList>
            <consortium name="US DOE Joint Genome Institute (JGI-PGF)"/>
            <person name="Walter F."/>
            <person name="Albersmeier A."/>
            <person name="Kalinowski J."/>
            <person name="Ruckert C."/>
        </authorList>
    </citation>
    <scope>NUCLEOTIDE SEQUENCE</scope>
    <source>
        <strain evidence="2">JCM 4815</strain>
    </source>
</reference>
<feature type="region of interest" description="Disordered" evidence="1">
    <location>
        <begin position="1"/>
        <end position="54"/>
    </location>
</feature>
<dbReference type="Proteomes" id="UP000622166">
    <property type="component" value="Unassembled WGS sequence"/>
</dbReference>
<evidence type="ECO:0000313" key="2">
    <source>
        <dbReference type="EMBL" id="GGZ33492.1"/>
    </source>
</evidence>
<dbReference type="EMBL" id="BMVW01000017">
    <property type="protein sequence ID" value="GGZ33492.1"/>
    <property type="molecule type" value="Genomic_DNA"/>
</dbReference>
<reference evidence="2" key="2">
    <citation type="submission" date="2020-09" db="EMBL/GenBank/DDBJ databases">
        <authorList>
            <person name="Sun Q."/>
            <person name="Ohkuma M."/>
        </authorList>
    </citation>
    <scope>NUCLEOTIDE SEQUENCE</scope>
    <source>
        <strain evidence="2">JCM 4815</strain>
    </source>
</reference>
<comment type="caution">
    <text evidence="2">The sequence shown here is derived from an EMBL/GenBank/DDBJ whole genome shotgun (WGS) entry which is preliminary data.</text>
</comment>
<keyword evidence="3" id="KW-1185">Reference proteome</keyword>
<dbReference type="AlphaFoldDB" id="A0A918Q6J0"/>
<feature type="compositionally biased region" description="Low complexity" evidence="1">
    <location>
        <begin position="43"/>
        <end position="54"/>
    </location>
</feature>